<proteinExistence type="predicted"/>
<dbReference type="Gene3D" id="2.60.120.10">
    <property type="entry name" value="Jelly Rolls"/>
    <property type="match status" value="1"/>
</dbReference>
<dbReference type="Proteomes" id="UP000642070">
    <property type="component" value="Unassembled WGS sequence"/>
</dbReference>
<reference evidence="2" key="1">
    <citation type="journal article" date="2014" name="Int. J. Syst. Evol. Microbiol.">
        <title>Complete genome sequence of Corynebacterium casei LMG S-19264T (=DSM 44701T), isolated from a smear-ripened cheese.</title>
        <authorList>
            <consortium name="US DOE Joint Genome Institute (JGI-PGF)"/>
            <person name="Walter F."/>
            <person name="Albersmeier A."/>
            <person name="Kalinowski J."/>
            <person name="Ruckert C."/>
        </authorList>
    </citation>
    <scope>NUCLEOTIDE SEQUENCE</scope>
    <source>
        <strain evidence="2">JCM 19831</strain>
    </source>
</reference>
<dbReference type="InterPro" id="IPR011051">
    <property type="entry name" value="RmlC_Cupin_sf"/>
</dbReference>
<dbReference type="Pfam" id="PF07883">
    <property type="entry name" value="Cupin_2"/>
    <property type="match status" value="1"/>
</dbReference>
<evidence type="ECO:0000259" key="1">
    <source>
        <dbReference type="Pfam" id="PF07883"/>
    </source>
</evidence>
<dbReference type="SUPFAM" id="SSF51182">
    <property type="entry name" value="RmlC-like cupins"/>
    <property type="match status" value="1"/>
</dbReference>
<organism evidence="2 3">
    <name type="scientific">Dactylosporangium sucinum</name>
    <dbReference type="NCBI Taxonomy" id="1424081"/>
    <lineage>
        <taxon>Bacteria</taxon>
        <taxon>Bacillati</taxon>
        <taxon>Actinomycetota</taxon>
        <taxon>Actinomycetes</taxon>
        <taxon>Micromonosporales</taxon>
        <taxon>Micromonosporaceae</taxon>
        <taxon>Dactylosporangium</taxon>
    </lineage>
</organism>
<keyword evidence="3" id="KW-1185">Reference proteome</keyword>
<sequence>MRAADAPRFEFGGARFTVFAGPSNGSAQQCVWRLTVPAGRDSTPHTIDRDEVFIVLSGQVRVTPDGDLLGPGDSAVVPAGAPIAVANPTGEPAEVYVALPAGFTAYGADGAVIGTPPWAA</sequence>
<comment type="caution">
    <text evidence="2">The sequence shown here is derived from an EMBL/GenBank/DDBJ whole genome shotgun (WGS) entry which is preliminary data.</text>
</comment>
<accession>A0A917WJ89</accession>
<feature type="domain" description="Cupin type-2" evidence="1">
    <location>
        <begin position="33"/>
        <end position="97"/>
    </location>
</feature>
<evidence type="ECO:0000313" key="2">
    <source>
        <dbReference type="EMBL" id="GGM08321.1"/>
    </source>
</evidence>
<dbReference type="EMBL" id="BMPI01000003">
    <property type="protein sequence ID" value="GGM08321.1"/>
    <property type="molecule type" value="Genomic_DNA"/>
</dbReference>
<evidence type="ECO:0000313" key="3">
    <source>
        <dbReference type="Proteomes" id="UP000642070"/>
    </source>
</evidence>
<dbReference type="InterPro" id="IPR013096">
    <property type="entry name" value="Cupin_2"/>
</dbReference>
<dbReference type="InterPro" id="IPR014710">
    <property type="entry name" value="RmlC-like_jellyroll"/>
</dbReference>
<name>A0A917WJ89_9ACTN</name>
<reference evidence="2" key="2">
    <citation type="submission" date="2020-09" db="EMBL/GenBank/DDBJ databases">
        <authorList>
            <person name="Sun Q."/>
            <person name="Ohkuma M."/>
        </authorList>
    </citation>
    <scope>NUCLEOTIDE SEQUENCE</scope>
    <source>
        <strain evidence="2">JCM 19831</strain>
    </source>
</reference>
<gene>
    <name evidence="2" type="ORF">GCM10007977_006680</name>
</gene>
<dbReference type="AlphaFoldDB" id="A0A917WJ89"/>
<protein>
    <recommendedName>
        <fullName evidence="1">Cupin type-2 domain-containing protein</fullName>
    </recommendedName>
</protein>